<gene>
    <name evidence="8" type="ORF">CYLTODRAFT_353102</name>
</gene>
<evidence type="ECO:0000256" key="6">
    <source>
        <dbReference type="ARBA" id="ARBA00023274"/>
    </source>
</evidence>
<reference evidence="8 9" key="1">
    <citation type="journal article" date="2015" name="Fungal Genet. Biol.">
        <title>Evolution of novel wood decay mechanisms in Agaricales revealed by the genome sequences of Fistulina hepatica and Cylindrobasidium torrendii.</title>
        <authorList>
            <person name="Floudas D."/>
            <person name="Held B.W."/>
            <person name="Riley R."/>
            <person name="Nagy L.G."/>
            <person name="Koehler G."/>
            <person name="Ransdell A.S."/>
            <person name="Younus H."/>
            <person name="Chow J."/>
            <person name="Chiniquy J."/>
            <person name="Lipzen A."/>
            <person name="Tritt A."/>
            <person name="Sun H."/>
            <person name="Haridas S."/>
            <person name="LaButti K."/>
            <person name="Ohm R.A."/>
            <person name="Kues U."/>
            <person name="Blanchette R.A."/>
            <person name="Grigoriev I.V."/>
            <person name="Minto R.E."/>
            <person name="Hibbett D.S."/>
        </authorList>
    </citation>
    <scope>NUCLEOTIDE SEQUENCE [LARGE SCALE GENOMIC DNA]</scope>
    <source>
        <strain evidence="8 9">FP15055 ss-10</strain>
    </source>
</reference>
<dbReference type="PANTHER" id="PTHR21338:SF0">
    <property type="entry name" value="LARGE RIBOSOMAL SUBUNIT PROTEIN ML41"/>
    <property type="match status" value="1"/>
</dbReference>
<dbReference type="GO" id="GO:0003735">
    <property type="term" value="F:structural constituent of ribosome"/>
    <property type="evidence" value="ECO:0007669"/>
    <property type="project" value="InterPro"/>
</dbReference>
<evidence type="ECO:0000313" key="8">
    <source>
        <dbReference type="EMBL" id="KIY67521.1"/>
    </source>
</evidence>
<feature type="region of interest" description="Disordered" evidence="7">
    <location>
        <begin position="1"/>
        <end position="46"/>
    </location>
</feature>
<evidence type="ECO:0000256" key="3">
    <source>
        <dbReference type="ARBA" id="ARBA00022946"/>
    </source>
</evidence>
<dbReference type="EMBL" id="KN880524">
    <property type="protein sequence ID" value="KIY67521.1"/>
    <property type="molecule type" value="Genomic_DNA"/>
</dbReference>
<comment type="subcellular location">
    <subcellularLocation>
        <location evidence="1">Mitochondrion</location>
    </subcellularLocation>
</comment>
<evidence type="ECO:0000256" key="7">
    <source>
        <dbReference type="SAM" id="MobiDB-lite"/>
    </source>
</evidence>
<dbReference type="GO" id="GO:0006412">
    <property type="term" value="P:translation"/>
    <property type="evidence" value="ECO:0007669"/>
    <property type="project" value="TreeGrafter"/>
</dbReference>
<dbReference type="PANTHER" id="PTHR21338">
    <property type="entry name" value="MITOCHONDRIAL RIBOSOMAL PROTEIN L41"/>
    <property type="match status" value="1"/>
</dbReference>
<dbReference type="AlphaFoldDB" id="A0A0D7BD85"/>
<keyword evidence="5" id="KW-0496">Mitochondrion</keyword>
<keyword evidence="9" id="KW-1185">Reference proteome</keyword>
<dbReference type="Proteomes" id="UP000054007">
    <property type="component" value="Unassembled WGS sequence"/>
</dbReference>
<dbReference type="GO" id="GO:0005762">
    <property type="term" value="C:mitochondrial large ribosomal subunit"/>
    <property type="evidence" value="ECO:0007669"/>
    <property type="project" value="InterPro"/>
</dbReference>
<evidence type="ECO:0000313" key="9">
    <source>
        <dbReference type="Proteomes" id="UP000054007"/>
    </source>
</evidence>
<keyword evidence="6" id="KW-0687">Ribonucleoprotein</keyword>
<accession>A0A0D7BD85</accession>
<evidence type="ECO:0000256" key="2">
    <source>
        <dbReference type="ARBA" id="ARBA00010152"/>
    </source>
</evidence>
<dbReference type="Pfam" id="PF09809">
    <property type="entry name" value="MRP-L27"/>
    <property type="match status" value="1"/>
</dbReference>
<dbReference type="OrthoDB" id="408933at2759"/>
<proteinExistence type="inferred from homology"/>
<evidence type="ECO:0000256" key="5">
    <source>
        <dbReference type="ARBA" id="ARBA00023128"/>
    </source>
</evidence>
<organism evidence="8 9">
    <name type="scientific">Cylindrobasidium torrendii FP15055 ss-10</name>
    <dbReference type="NCBI Taxonomy" id="1314674"/>
    <lineage>
        <taxon>Eukaryota</taxon>
        <taxon>Fungi</taxon>
        <taxon>Dikarya</taxon>
        <taxon>Basidiomycota</taxon>
        <taxon>Agaricomycotina</taxon>
        <taxon>Agaricomycetes</taxon>
        <taxon>Agaricomycetidae</taxon>
        <taxon>Agaricales</taxon>
        <taxon>Marasmiineae</taxon>
        <taxon>Physalacriaceae</taxon>
        <taxon>Cylindrobasidium</taxon>
    </lineage>
</organism>
<protein>
    <submittedName>
        <fullName evidence="8">Uncharacterized protein</fullName>
    </submittedName>
</protein>
<dbReference type="InterPro" id="IPR019189">
    <property type="entry name" value="Ribosomal_mL41"/>
</dbReference>
<evidence type="ECO:0000256" key="1">
    <source>
        <dbReference type="ARBA" id="ARBA00004173"/>
    </source>
</evidence>
<comment type="similarity">
    <text evidence="2">Belongs to the mitochondrion-specific ribosomal protein mL41 family.</text>
</comment>
<sequence length="144" mass="16136">MFPTRAVLSKASRAPLTSKRGPKDYYKGNRQSYLPGGLRTGPPGKHVIRGKAKYRIDDTKVRVFVAPSQDKINNSLLKPYVARNVYLSDHELLKTHKPKANAALPSYWAMGPGGLTAEHYLKVMRDHNKEEHEQVGEPAETQKA</sequence>
<keyword evidence="3" id="KW-0809">Transit peptide</keyword>
<keyword evidence="4" id="KW-0689">Ribosomal protein</keyword>
<name>A0A0D7BD85_9AGAR</name>
<evidence type="ECO:0000256" key="4">
    <source>
        <dbReference type="ARBA" id="ARBA00022980"/>
    </source>
</evidence>